<dbReference type="AlphaFoldDB" id="A0A2G2ZD78"/>
<evidence type="ECO:0000259" key="1">
    <source>
        <dbReference type="PROSITE" id="PS50181"/>
    </source>
</evidence>
<dbReference type="SUPFAM" id="SSF81383">
    <property type="entry name" value="F-box domain"/>
    <property type="match status" value="1"/>
</dbReference>
<dbReference type="EMBL" id="AYRZ02000006">
    <property type="protein sequence ID" value="PHT79963.1"/>
    <property type="molecule type" value="Genomic_DNA"/>
</dbReference>
<accession>A0A2G2ZD78</accession>
<dbReference type="Gramene" id="PHT79963">
    <property type="protein sequence ID" value="PHT79963"/>
    <property type="gene ID" value="T459_18015"/>
</dbReference>
<gene>
    <name evidence="2" type="ORF">T459_18015</name>
</gene>
<dbReference type="STRING" id="4072.A0A2G2ZD78"/>
<dbReference type="Gene3D" id="1.20.1280.50">
    <property type="match status" value="1"/>
</dbReference>
<feature type="domain" description="F-box" evidence="1">
    <location>
        <begin position="38"/>
        <end position="84"/>
    </location>
</feature>
<dbReference type="InterPro" id="IPR036047">
    <property type="entry name" value="F-box-like_dom_sf"/>
</dbReference>
<organism evidence="2 3">
    <name type="scientific">Capsicum annuum</name>
    <name type="common">Capsicum pepper</name>
    <dbReference type="NCBI Taxonomy" id="4072"/>
    <lineage>
        <taxon>Eukaryota</taxon>
        <taxon>Viridiplantae</taxon>
        <taxon>Streptophyta</taxon>
        <taxon>Embryophyta</taxon>
        <taxon>Tracheophyta</taxon>
        <taxon>Spermatophyta</taxon>
        <taxon>Magnoliopsida</taxon>
        <taxon>eudicotyledons</taxon>
        <taxon>Gunneridae</taxon>
        <taxon>Pentapetalae</taxon>
        <taxon>asterids</taxon>
        <taxon>lamiids</taxon>
        <taxon>Solanales</taxon>
        <taxon>Solanaceae</taxon>
        <taxon>Solanoideae</taxon>
        <taxon>Capsiceae</taxon>
        <taxon>Capsicum</taxon>
    </lineage>
</organism>
<sequence>MALDSENRKSLYKLDAKGGIMNLKCDEMVAVNEVVSDCRLIPELPEALISEIFNRLEPKELAIVSCASTLLYWIASKHHVWKEFYCERWAEPILCEKSWKELFVEREFQSNTFTFMGRYTIDMLYGHTKDVRTVIVLSS</sequence>
<dbReference type="SMART" id="SM00256">
    <property type="entry name" value="FBOX"/>
    <property type="match status" value="1"/>
</dbReference>
<reference evidence="2 3" key="1">
    <citation type="journal article" date="2014" name="Nat. Genet.">
        <title>Genome sequence of the hot pepper provides insights into the evolution of pungency in Capsicum species.</title>
        <authorList>
            <person name="Kim S."/>
            <person name="Park M."/>
            <person name="Yeom S.I."/>
            <person name="Kim Y.M."/>
            <person name="Lee J.M."/>
            <person name="Lee H.A."/>
            <person name="Seo E."/>
            <person name="Choi J."/>
            <person name="Cheong K."/>
            <person name="Kim K.T."/>
            <person name="Jung K."/>
            <person name="Lee G.W."/>
            <person name="Oh S.K."/>
            <person name="Bae C."/>
            <person name="Kim S.B."/>
            <person name="Lee H.Y."/>
            <person name="Kim S.Y."/>
            <person name="Kim M.S."/>
            <person name="Kang B.C."/>
            <person name="Jo Y.D."/>
            <person name="Yang H.B."/>
            <person name="Jeong H.J."/>
            <person name="Kang W.H."/>
            <person name="Kwon J.K."/>
            <person name="Shin C."/>
            <person name="Lim J.Y."/>
            <person name="Park J.H."/>
            <person name="Huh J.H."/>
            <person name="Kim J.S."/>
            <person name="Kim B.D."/>
            <person name="Cohen O."/>
            <person name="Paran I."/>
            <person name="Suh M.C."/>
            <person name="Lee S.B."/>
            <person name="Kim Y.K."/>
            <person name="Shin Y."/>
            <person name="Noh S.J."/>
            <person name="Park J."/>
            <person name="Seo Y.S."/>
            <person name="Kwon S.Y."/>
            <person name="Kim H.A."/>
            <person name="Park J.M."/>
            <person name="Kim H.J."/>
            <person name="Choi S.B."/>
            <person name="Bosland P.W."/>
            <person name="Reeves G."/>
            <person name="Jo S.H."/>
            <person name="Lee B.W."/>
            <person name="Cho H.T."/>
            <person name="Choi H.S."/>
            <person name="Lee M.S."/>
            <person name="Yu Y."/>
            <person name="Do Choi Y."/>
            <person name="Park B.S."/>
            <person name="van Deynze A."/>
            <person name="Ashrafi H."/>
            <person name="Hill T."/>
            <person name="Kim W.T."/>
            <person name="Pai H.S."/>
            <person name="Ahn H.K."/>
            <person name="Yeam I."/>
            <person name="Giovannoni J.J."/>
            <person name="Rose J.K."/>
            <person name="Sorensen I."/>
            <person name="Lee S.J."/>
            <person name="Kim R.W."/>
            <person name="Choi I.Y."/>
            <person name="Choi B.S."/>
            <person name="Lim J.S."/>
            <person name="Lee Y.H."/>
            <person name="Choi D."/>
        </authorList>
    </citation>
    <scope>NUCLEOTIDE SEQUENCE [LARGE SCALE GENOMIC DNA]</scope>
    <source>
        <strain evidence="3">cv. CM334</strain>
    </source>
</reference>
<dbReference type="InterPro" id="IPR001810">
    <property type="entry name" value="F-box_dom"/>
</dbReference>
<evidence type="ECO:0000313" key="2">
    <source>
        <dbReference type="EMBL" id="PHT79963.1"/>
    </source>
</evidence>
<dbReference type="PROSITE" id="PS50181">
    <property type="entry name" value="FBOX"/>
    <property type="match status" value="1"/>
</dbReference>
<reference evidence="2 3" key="2">
    <citation type="journal article" date="2017" name="Genome Biol.">
        <title>New reference genome sequences of hot pepper reveal the massive evolution of plant disease-resistance genes by retroduplication.</title>
        <authorList>
            <person name="Kim S."/>
            <person name="Park J."/>
            <person name="Yeom S.I."/>
            <person name="Kim Y.M."/>
            <person name="Seo E."/>
            <person name="Kim K.T."/>
            <person name="Kim M.S."/>
            <person name="Lee J.M."/>
            <person name="Cheong K."/>
            <person name="Shin H.S."/>
            <person name="Kim S.B."/>
            <person name="Han K."/>
            <person name="Lee J."/>
            <person name="Park M."/>
            <person name="Lee H.A."/>
            <person name="Lee H.Y."/>
            <person name="Lee Y."/>
            <person name="Oh S."/>
            <person name="Lee J.H."/>
            <person name="Choi E."/>
            <person name="Choi E."/>
            <person name="Lee S.E."/>
            <person name="Jeon J."/>
            <person name="Kim H."/>
            <person name="Choi G."/>
            <person name="Song H."/>
            <person name="Lee J."/>
            <person name="Lee S.C."/>
            <person name="Kwon J.K."/>
            <person name="Lee H.Y."/>
            <person name="Koo N."/>
            <person name="Hong Y."/>
            <person name="Kim R.W."/>
            <person name="Kang W.H."/>
            <person name="Huh J.H."/>
            <person name="Kang B.C."/>
            <person name="Yang T.J."/>
            <person name="Lee Y.H."/>
            <person name="Bennetzen J.L."/>
            <person name="Choi D."/>
        </authorList>
    </citation>
    <scope>NUCLEOTIDE SEQUENCE [LARGE SCALE GENOMIC DNA]</scope>
    <source>
        <strain evidence="3">cv. CM334</strain>
    </source>
</reference>
<dbReference type="Proteomes" id="UP000222542">
    <property type="component" value="Unassembled WGS sequence"/>
</dbReference>
<evidence type="ECO:0000313" key="3">
    <source>
        <dbReference type="Proteomes" id="UP000222542"/>
    </source>
</evidence>
<dbReference type="PANTHER" id="PTHR19855:SF19">
    <property type="entry name" value="OS04G0619700 PROTEIN"/>
    <property type="match status" value="1"/>
</dbReference>
<protein>
    <recommendedName>
        <fullName evidence="1">F-box domain-containing protein</fullName>
    </recommendedName>
</protein>
<name>A0A2G2ZD78_CAPAN</name>
<proteinExistence type="predicted"/>
<dbReference type="PANTHER" id="PTHR19855">
    <property type="entry name" value="WD40 REPEAT PROTEIN 12, 37"/>
    <property type="match status" value="1"/>
</dbReference>
<keyword evidence="3" id="KW-1185">Reference proteome</keyword>
<dbReference type="Pfam" id="PF12937">
    <property type="entry name" value="F-box-like"/>
    <property type="match status" value="1"/>
</dbReference>
<comment type="caution">
    <text evidence="2">The sequence shown here is derived from an EMBL/GenBank/DDBJ whole genome shotgun (WGS) entry which is preliminary data.</text>
</comment>